<dbReference type="Pfam" id="PF18914">
    <property type="entry name" value="DUF5666"/>
    <property type="match status" value="1"/>
</dbReference>
<organism evidence="3 4">
    <name type="scientific">Mycobacterium servetii</name>
    <dbReference type="NCBI Taxonomy" id="3237418"/>
    <lineage>
        <taxon>Bacteria</taxon>
        <taxon>Bacillati</taxon>
        <taxon>Actinomycetota</taxon>
        <taxon>Actinomycetes</taxon>
        <taxon>Mycobacteriales</taxon>
        <taxon>Mycobacteriaceae</taxon>
        <taxon>Mycobacterium</taxon>
    </lineage>
</organism>
<protein>
    <submittedName>
        <fullName evidence="3">DUF5666 domain-containing protein</fullName>
    </submittedName>
</protein>
<proteinExistence type="predicted"/>
<evidence type="ECO:0000256" key="1">
    <source>
        <dbReference type="SAM" id="MobiDB-lite"/>
    </source>
</evidence>
<feature type="domain" description="DUF5666" evidence="2">
    <location>
        <begin position="130"/>
        <end position="200"/>
    </location>
</feature>
<feature type="region of interest" description="Disordered" evidence="1">
    <location>
        <begin position="95"/>
        <end position="127"/>
    </location>
</feature>
<comment type="caution">
    <text evidence="3">The sequence shown here is derived from an EMBL/GenBank/DDBJ whole genome shotgun (WGS) entry which is preliminary data.</text>
</comment>
<evidence type="ECO:0000259" key="2">
    <source>
        <dbReference type="Pfam" id="PF18914"/>
    </source>
</evidence>
<reference evidence="3 4" key="1">
    <citation type="submission" date="2024-08" db="EMBL/GenBank/DDBJ databases">
        <title>Mycobacterium servetensis sp. nov., a novel rapid-growing mycobacterial species recovered from a human patient in Zaragoza, Spain.</title>
        <authorList>
            <person name="Tristancho-Baro A.I."/>
            <person name="Buenestado-Serrano S."/>
            <person name="Garcia De Viedma D."/>
            <person name="Milagro-Beamonte A."/>
            <person name="Burillo N."/>
            <person name="Sanz S."/>
            <person name="Lopez-Calleja A.I."/>
            <person name="Penas-Utrilla D."/>
            <person name="Guardingo M."/>
            <person name="Garcia M.J."/>
            <person name="Vinuelas-Bayon J."/>
        </authorList>
    </citation>
    <scope>NUCLEOTIDE SEQUENCE [LARGE SCALE GENOMIC DNA]</scope>
    <source>
        <strain evidence="4">HUMS_12744610</strain>
    </source>
</reference>
<sequence>MSTSTETSTSGVPPAEGQAKVSGLVASVAGNAVQVTQKDDSNATVDYTPTTKITEITPAALTDVTTGSCVIVRPTKAEAEAGQPVTAASVRVKPAVNGKCPQGPKSPAASSSPAPSGSATPAPAKPIPVRGTVASVANNTINVTTNDAAGNPVQTAVTVDGKTKYSKQVEATSDAITQGKCIKARGTKDSTGTLQATSIKLREAVDGKCGKAAQPAQGG</sequence>
<gene>
    <name evidence="3" type="ORF">AB8998_18025</name>
</gene>
<keyword evidence="4" id="KW-1185">Reference proteome</keyword>
<dbReference type="InterPro" id="IPR043724">
    <property type="entry name" value="DUF5666"/>
</dbReference>
<dbReference type="RefSeq" id="WP_369739125.1">
    <property type="nucleotide sequence ID" value="NZ_JBGEDP010000001.1"/>
</dbReference>
<evidence type="ECO:0000313" key="3">
    <source>
        <dbReference type="EMBL" id="MEY8016755.1"/>
    </source>
</evidence>
<name>A0ABV4C647_9MYCO</name>
<feature type="compositionally biased region" description="Low complexity" evidence="1">
    <location>
        <begin position="103"/>
        <end position="122"/>
    </location>
</feature>
<evidence type="ECO:0000313" key="4">
    <source>
        <dbReference type="Proteomes" id="UP001564760"/>
    </source>
</evidence>
<accession>A0ABV4C647</accession>
<dbReference type="Proteomes" id="UP001564760">
    <property type="component" value="Unassembled WGS sequence"/>
</dbReference>
<dbReference type="EMBL" id="JBGEDP010000001">
    <property type="protein sequence ID" value="MEY8016755.1"/>
    <property type="molecule type" value="Genomic_DNA"/>
</dbReference>